<evidence type="ECO:0000313" key="8">
    <source>
        <dbReference type="Proteomes" id="UP000284219"/>
    </source>
</evidence>
<accession>A0A419SNP5</accession>
<comment type="similarity">
    <text evidence="2">Belongs to the UPF0057 (PMP3) family.</text>
</comment>
<proteinExistence type="inferred from homology"/>
<reference evidence="7 8" key="1">
    <citation type="submission" date="2016-08" db="EMBL/GenBank/DDBJ databases">
        <title>Novel Firmicute Genomes.</title>
        <authorList>
            <person name="Poppleton D.I."/>
            <person name="Gribaldo S."/>
        </authorList>
    </citation>
    <scope>NUCLEOTIDE SEQUENCE [LARGE SCALE GENOMIC DNA]</scope>
    <source>
        <strain evidence="7 8">RAOx-1</strain>
    </source>
</reference>
<keyword evidence="4 6" id="KW-1133">Transmembrane helix</keyword>
<evidence type="ECO:0000256" key="1">
    <source>
        <dbReference type="ARBA" id="ARBA00004370"/>
    </source>
</evidence>
<keyword evidence="3 6" id="KW-0812">Transmembrane</keyword>
<keyword evidence="5 6" id="KW-0472">Membrane</keyword>
<dbReference type="AlphaFoldDB" id="A0A419SNP5"/>
<sequence>MMYFLAIVLPPVAVLLCGKPFQAVLNFILTCFFWFPGALHAILVVKDKKDDKRMKKWQ</sequence>
<organism evidence="7 8">
    <name type="scientific">Ammoniphilus oxalaticus</name>
    <dbReference type="NCBI Taxonomy" id="66863"/>
    <lineage>
        <taxon>Bacteria</taxon>
        <taxon>Bacillati</taxon>
        <taxon>Bacillota</taxon>
        <taxon>Bacilli</taxon>
        <taxon>Bacillales</taxon>
        <taxon>Paenibacillaceae</taxon>
        <taxon>Aneurinibacillus group</taxon>
        <taxon>Ammoniphilus</taxon>
    </lineage>
</organism>
<evidence type="ECO:0000256" key="5">
    <source>
        <dbReference type="ARBA" id="ARBA00023136"/>
    </source>
</evidence>
<name>A0A419SNP5_9BACL</name>
<comment type="subcellular location">
    <subcellularLocation>
        <location evidence="1">Membrane</location>
    </subcellularLocation>
</comment>
<dbReference type="RefSeq" id="WP_120188598.1">
    <property type="nucleotide sequence ID" value="NZ_MCHY01000006.1"/>
</dbReference>
<evidence type="ECO:0000256" key="4">
    <source>
        <dbReference type="ARBA" id="ARBA00022989"/>
    </source>
</evidence>
<gene>
    <name evidence="7" type="ORF">BEP19_03040</name>
</gene>
<feature type="transmembrane region" description="Helical" evidence="6">
    <location>
        <begin position="27"/>
        <end position="45"/>
    </location>
</feature>
<evidence type="ECO:0000256" key="3">
    <source>
        <dbReference type="ARBA" id="ARBA00022692"/>
    </source>
</evidence>
<keyword evidence="8" id="KW-1185">Reference proteome</keyword>
<dbReference type="Proteomes" id="UP000284219">
    <property type="component" value="Unassembled WGS sequence"/>
</dbReference>
<evidence type="ECO:0000313" key="7">
    <source>
        <dbReference type="EMBL" id="RKD25920.1"/>
    </source>
</evidence>
<evidence type="ECO:0000256" key="2">
    <source>
        <dbReference type="ARBA" id="ARBA00009530"/>
    </source>
</evidence>
<dbReference type="Pfam" id="PF01679">
    <property type="entry name" value="Pmp3"/>
    <property type="match status" value="1"/>
</dbReference>
<protein>
    <submittedName>
        <fullName evidence="7">Hemolysin BL lytic component L2</fullName>
    </submittedName>
</protein>
<dbReference type="InterPro" id="IPR000612">
    <property type="entry name" value="PMP3"/>
</dbReference>
<dbReference type="EMBL" id="MCHY01000006">
    <property type="protein sequence ID" value="RKD25920.1"/>
    <property type="molecule type" value="Genomic_DNA"/>
</dbReference>
<evidence type="ECO:0000256" key="6">
    <source>
        <dbReference type="SAM" id="Phobius"/>
    </source>
</evidence>
<comment type="caution">
    <text evidence="7">The sequence shown here is derived from an EMBL/GenBank/DDBJ whole genome shotgun (WGS) entry which is preliminary data.</text>
</comment>
<dbReference type="GO" id="GO:0016020">
    <property type="term" value="C:membrane"/>
    <property type="evidence" value="ECO:0007669"/>
    <property type="project" value="UniProtKB-SubCell"/>
</dbReference>